<proteinExistence type="predicted"/>
<dbReference type="RefSeq" id="XP_024888393.1">
    <property type="nucleotide sequence ID" value="XM_025032625.1"/>
</dbReference>
<reference evidence="3" key="1">
    <citation type="submission" date="2025-08" db="UniProtKB">
        <authorList>
            <consortium name="RefSeq"/>
        </authorList>
    </citation>
    <scope>IDENTIFICATION</scope>
    <source>
        <tissue evidence="3">Whole body</tissue>
    </source>
</reference>
<sequence length="175" mass="20934">MEYEGRAIAEAVEKIVEEKLRKIAKEKKEVGKRKEERLEELKEKVKKMLKEKKEAGKRKEKRREELEEKVRRLERKVERLELNAGKRKRKDEGESETGKRKWWAGTSEGNEDEQRKRNVILRVEKEKWGGKRSNWEKVKELFAEGLKVRVTVREVIVVGQREIWLTILVKLGDEE</sequence>
<protein>
    <submittedName>
        <fullName evidence="3">UPF0329 protein ECU05_1680/ECU11_0050-like</fullName>
    </submittedName>
</protein>
<feature type="region of interest" description="Disordered" evidence="1">
    <location>
        <begin position="84"/>
        <end position="115"/>
    </location>
</feature>
<keyword evidence="2" id="KW-1185">Reference proteome</keyword>
<evidence type="ECO:0000256" key="1">
    <source>
        <dbReference type="SAM" id="MobiDB-lite"/>
    </source>
</evidence>
<dbReference type="GeneID" id="112465193"/>
<accession>A0A6J1R2P1</accession>
<evidence type="ECO:0000313" key="2">
    <source>
        <dbReference type="Proteomes" id="UP000504618"/>
    </source>
</evidence>
<dbReference type="AlphaFoldDB" id="A0A6J1R2P1"/>
<gene>
    <name evidence="3" type="primary">LOC112465193</name>
</gene>
<dbReference type="Proteomes" id="UP000504618">
    <property type="component" value="Unplaced"/>
</dbReference>
<organism evidence="2 3">
    <name type="scientific">Temnothorax curvispinosus</name>
    <dbReference type="NCBI Taxonomy" id="300111"/>
    <lineage>
        <taxon>Eukaryota</taxon>
        <taxon>Metazoa</taxon>
        <taxon>Ecdysozoa</taxon>
        <taxon>Arthropoda</taxon>
        <taxon>Hexapoda</taxon>
        <taxon>Insecta</taxon>
        <taxon>Pterygota</taxon>
        <taxon>Neoptera</taxon>
        <taxon>Endopterygota</taxon>
        <taxon>Hymenoptera</taxon>
        <taxon>Apocrita</taxon>
        <taxon>Aculeata</taxon>
        <taxon>Formicoidea</taxon>
        <taxon>Formicidae</taxon>
        <taxon>Myrmicinae</taxon>
        <taxon>Temnothorax</taxon>
    </lineage>
</organism>
<feature type="compositionally biased region" description="Basic and acidic residues" evidence="1">
    <location>
        <begin position="90"/>
        <end position="99"/>
    </location>
</feature>
<evidence type="ECO:0000313" key="3">
    <source>
        <dbReference type="RefSeq" id="XP_024888393.1"/>
    </source>
</evidence>
<name>A0A6J1R2P1_9HYME</name>